<gene>
    <name evidence="3" type="ORF">T01_4828</name>
</gene>
<proteinExistence type="predicted"/>
<keyword evidence="4" id="KW-1185">Reference proteome</keyword>
<keyword evidence="2" id="KW-0472">Membrane</keyword>
<reference evidence="3 4" key="1">
    <citation type="submission" date="2015-01" db="EMBL/GenBank/DDBJ databases">
        <title>Evolution of Trichinella species and genotypes.</title>
        <authorList>
            <person name="Korhonen P.K."/>
            <person name="Edoardo P."/>
            <person name="Giuseppe L.R."/>
            <person name="Gasser R.B."/>
        </authorList>
    </citation>
    <scope>NUCLEOTIDE SEQUENCE [LARGE SCALE GENOMIC DNA]</scope>
    <source>
        <strain evidence="3">ISS3</strain>
    </source>
</reference>
<dbReference type="EMBL" id="JYDH01000143">
    <property type="protein sequence ID" value="KRY30389.1"/>
    <property type="molecule type" value="Genomic_DNA"/>
</dbReference>
<feature type="region of interest" description="Disordered" evidence="1">
    <location>
        <begin position="64"/>
        <end position="104"/>
    </location>
</feature>
<dbReference type="InParanoid" id="A0A0V1B0B5"/>
<feature type="compositionally biased region" description="Pro residues" evidence="1">
    <location>
        <begin position="87"/>
        <end position="96"/>
    </location>
</feature>
<protein>
    <submittedName>
        <fullName evidence="3">Uncharacterized protein</fullName>
    </submittedName>
</protein>
<evidence type="ECO:0000256" key="2">
    <source>
        <dbReference type="SAM" id="Phobius"/>
    </source>
</evidence>
<keyword evidence="2" id="KW-1133">Transmembrane helix</keyword>
<evidence type="ECO:0000256" key="1">
    <source>
        <dbReference type="SAM" id="MobiDB-lite"/>
    </source>
</evidence>
<dbReference type="Proteomes" id="UP000054776">
    <property type="component" value="Unassembled WGS sequence"/>
</dbReference>
<keyword evidence="2" id="KW-0812">Transmembrane</keyword>
<organism evidence="3 4">
    <name type="scientific">Trichinella spiralis</name>
    <name type="common">Trichina worm</name>
    <dbReference type="NCBI Taxonomy" id="6334"/>
    <lineage>
        <taxon>Eukaryota</taxon>
        <taxon>Metazoa</taxon>
        <taxon>Ecdysozoa</taxon>
        <taxon>Nematoda</taxon>
        <taxon>Enoplea</taxon>
        <taxon>Dorylaimia</taxon>
        <taxon>Trichinellida</taxon>
        <taxon>Trichinellidae</taxon>
        <taxon>Trichinella</taxon>
    </lineage>
</organism>
<comment type="caution">
    <text evidence="3">The sequence shown here is derived from an EMBL/GenBank/DDBJ whole genome shotgun (WGS) entry which is preliminary data.</text>
</comment>
<dbReference type="AlphaFoldDB" id="A0A0V1B0B5"/>
<name>A0A0V1B0B5_TRISP</name>
<accession>A0A0V1B0B5</accession>
<sequence length="377" mass="42995">MLMNGYINNTASCASQNIPIAIMKVMFMLFALLGSISLVSCIHPKYLYRDTHSRLGKRDGSMILPLEQNDDSDEDPHGGDHWKFPHKPLPPPPSPGSPRDRFGPNKPPPPGFMDFFPFASDESIDIIPFDDGFSPNFRLQQLNIFIKKVQTAVAFCLKPTFANMCYYDTGIRFYVNVTGVICVLLEQSAWMDKDYSCRSTECSKEENAWYACVMLSDACMERMAPMVECDEIKQRCIKLKALFARCFNECTRVEYDNLKKMVKNIRVDQPPPQPRSAVKRQNRTWLSAHGIWQEFPCTYSSCALIESWELCRVIKRSNNFTFTNRFNAKKCPFISCKIVGNVDLNYGYKRLLAVFVAPALLAALQFSSDLSDLCCFL</sequence>
<dbReference type="OrthoDB" id="5919489at2759"/>
<evidence type="ECO:0000313" key="4">
    <source>
        <dbReference type="Proteomes" id="UP000054776"/>
    </source>
</evidence>
<evidence type="ECO:0000313" key="3">
    <source>
        <dbReference type="EMBL" id="KRY30389.1"/>
    </source>
</evidence>
<feature type="transmembrane region" description="Helical" evidence="2">
    <location>
        <begin position="25"/>
        <end position="48"/>
    </location>
</feature>